<dbReference type="GO" id="GO:0022857">
    <property type="term" value="F:transmembrane transporter activity"/>
    <property type="evidence" value="ECO:0007669"/>
    <property type="project" value="TreeGrafter"/>
</dbReference>
<proteinExistence type="predicted"/>
<keyword evidence="1" id="KW-1133">Transmembrane helix</keyword>
<dbReference type="GO" id="GO:0005886">
    <property type="term" value="C:plasma membrane"/>
    <property type="evidence" value="ECO:0007669"/>
    <property type="project" value="TreeGrafter"/>
</dbReference>
<protein>
    <submittedName>
        <fullName evidence="3">MacB-like core domain-containing protein</fullName>
    </submittedName>
</protein>
<evidence type="ECO:0000256" key="1">
    <source>
        <dbReference type="SAM" id="Phobius"/>
    </source>
</evidence>
<dbReference type="PANTHER" id="PTHR30572">
    <property type="entry name" value="MEMBRANE COMPONENT OF TRANSPORTER-RELATED"/>
    <property type="match status" value="1"/>
</dbReference>
<dbReference type="RefSeq" id="WP_094572363.1">
    <property type="nucleotide sequence ID" value="NZ_CP022743.1"/>
</dbReference>
<dbReference type="InterPro" id="IPR025857">
    <property type="entry name" value="MacB_PCD"/>
</dbReference>
<dbReference type="EMBL" id="CP022743">
    <property type="protein sequence ID" value="ASU36333.1"/>
    <property type="molecule type" value="Genomic_DNA"/>
</dbReference>
<dbReference type="InterPro" id="IPR050250">
    <property type="entry name" value="Macrolide_Exporter_MacB"/>
</dbReference>
<evidence type="ECO:0000259" key="2">
    <source>
        <dbReference type="Pfam" id="PF12704"/>
    </source>
</evidence>
<feature type="domain" description="MacB-like periplasmic core" evidence="2">
    <location>
        <begin position="20"/>
        <end position="238"/>
    </location>
</feature>
<feature type="transmembrane region" description="Helical" evidence="1">
    <location>
        <begin position="21"/>
        <end position="41"/>
    </location>
</feature>
<dbReference type="Proteomes" id="UP000215002">
    <property type="component" value="Chromosome"/>
</dbReference>
<keyword evidence="1" id="KW-0812">Transmembrane</keyword>
<dbReference type="AlphaFoldDB" id="A0A223P2I8"/>
<organism evidence="3 4">
    <name type="scientific">Mucilaginibacter xinganensis</name>
    <dbReference type="NCBI Taxonomy" id="1234841"/>
    <lineage>
        <taxon>Bacteria</taxon>
        <taxon>Pseudomonadati</taxon>
        <taxon>Bacteroidota</taxon>
        <taxon>Sphingobacteriia</taxon>
        <taxon>Sphingobacteriales</taxon>
        <taxon>Sphingobacteriaceae</taxon>
        <taxon>Mucilaginibacter</taxon>
    </lineage>
</organism>
<name>A0A223P2I8_9SPHI</name>
<dbReference type="Pfam" id="PF12704">
    <property type="entry name" value="MacB_PCD"/>
    <property type="match status" value="1"/>
</dbReference>
<accession>A0A223P2I8</accession>
<dbReference type="PANTHER" id="PTHR30572:SF18">
    <property type="entry name" value="ABC-TYPE MACROLIDE FAMILY EXPORT SYSTEM PERMEASE COMPONENT 2"/>
    <property type="match status" value="1"/>
</dbReference>
<keyword evidence="1" id="KW-0472">Membrane</keyword>
<reference evidence="3 4" key="1">
    <citation type="submission" date="2017-08" db="EMBL/GenBank/DDBJ databases">
        <title>Complete genome sequence of Mucilaginibacter sp. strain BJC16-A31.</title>
        <authorList>
            <consortium name="Henan University of Science and Technology"/>
            <person name="You X."/>
        </authorList>
    </citation>
    <scope>NUCLEOTIDE SEQUENCE [LARGE SCALE GENOMIC DNA]</scope>
    <source>
        <strain evidence="3 4">BJC16-A31</strain>
    </source>
</reference>
<gene>
    <name evidence="3" type="ORF">MuYL_4448</name>
</gene>
<sequence>MIKNYLKIAWRNLVKNKAHTFINISGLAVGLTCSLLILLWVQNELSIDAYHTNGDRLYKVYEREYYDHKIDGNYDTPALLGEELKKVLPEVEYAINMGDENDNHTFRANNKILKLSGTFAGADVFKMFSYPLIKGSVNDALNSPLNIAISQKMATMFFAGPGNAIGKTIRFENKKDFIVTAVFKDLPESASRKFEYLINWDAYLAEYPGSKHWDNSGPLTFIQLRKDVDFLSVNRKMTHILETYSKRSKSYRVEHALQKFNEVYLHSNFVNGEITGGRIEYVRLFSIIAVFVLLIACINFMNLTTAQSVKRAREIGVASIDAHSLVLVLSYATPVSAADGVYRPKISLQVN</sequence>
<dbReference type="KEGG" id="muc:MuYL_4448"/>
<evidence type="ECO:0000313" key="3">
    <source>
        <dbReference type="EMBL" id="ASU36333.1"/>
    </source>
</evidence>
<dbReference type="OrthoDB" id="1451596at2"/>
<keyword evidence="4" id="KW-1185">Reference proteome</keyword>
<feature type="transmembrane region" description="Helical" evidence="1">
    <location>
        <begin position="281"/>
        <end position="303"/>
    </location>
</feature>
<evidence type="ECO:0000313" key="4">
    <source>
        <dbReference type="Proteomes" id="UP000215002"/>
    </source>
</evidence>